<keyword evidence="8 16" id="KW-0812">Transmembrane</keyword>
<evidence type="ECO:0000313" key="19">
    <source>
        <dbReference type="Proteomes" id="UP000694546"/>
    </source>
</evidence>
<protein>
    <recommendedName>
        <fullName evidence="16">Choline transporter-like protein</fullName>
    </recommendedName>
</protein>
<dbReference type="GO" id="GO:0005741">
    <property type="term" value="C:mitochondrial outer membrane"/>
    <property type="evidence" value="ECO:0007669"/>
    <property type="project" value="UniProtKB-SubCell"/>
</dbReference>
<evidence type="ECO:0000256" key="4">
    <source>
        <dbReference type="ARBA" id="ARBA00022448"/>
    </source>
</evidence>
<reference evidence="18" key="1">
    <citation type="submission" date="2025-08" db="UniProtKB">
        <authorList>
            <consortium name="Ensembl"/>
        </authorList>
    </citation>
    <scope>IDENTIFICATION</scope>
</reference>
<feature type="transmembrane region" description="Helical" evidence="16">
    <location>
        <begin position="248"/>
        <end position="266"/>
    </location>
</feature>
<keyword evidence="10 16" id="KW-1133">Transmembrane helix</keyword>
<feature type="transmembrane region" description="Helical" evidence="16">
    <location>
        <begin position="561"/>
        <end position="579"/>
    </location>
</feature>
<feature type="transmembrane region" description="Helical" evidence="16">
    <location>
        <begin position="224"/>
        <end position="241"/>
    </location>
</feature>
<evidence type="ECO:0000256" key="9">
    <source>
        <dbReference type="ARBA" id="ARBA00022787"/>
    </source>
</evidence>
<evidence type="ECO:0000256" key="11">
    <source>
        <dbReference type="ARBA" id="ARBA00023128"/>
    </source>
</evidence>
<dbReference type="InterPro" id="IPR007603">
    <property type="entry name" value="Choline_transptr-like"/>
</dbReference>
<evidence type="ECO:0000313" key="18">
    <source>
        <dbReference type="Ensembl" id="ENSGMOP00000057779.1"/>
    </source>
</evidence>
<accession>A0A8C5C5U2</accession>
<evidence type="ECO:0000256" key="12">
    <source>
        <dbReference type="ARBA" id="ARBA00023136"/>
    </source>
</evidence>
<keyword evidence="9" id="KW-1000">Mitochondrion outer membrane</keyword>
<feature type="transmembrane region" description="Helical" evidence="16">
    <location>
        <begin position="304"/>
        <end position="325"/>
    </location>
</feature>
<sequence length="679" mass="75359">MFQELNRGSLSPWCVCPPFSLPLLPPPSLLPPSSLPPSPSSPPPPSPSLLPSSLLPLAPPSLLPFLPLLPPSSPSSHPPHSSLSLLPPPPPPSPSPPPPSLLPLLPPSSSLPLLPLPPPSSSSPLRSNSPLCVWTSRGCTDVLCCILFILFLFGYFAVGLLAWSQGDPRKVIYPTDSRGQFCGQAGTPMEKKPLLFYFNILKCASPLVLLELQCVSRCVPPPPPPSGLVIAMVVSFVFIVLLRFLAGVMIWVMIILVILVIGYGIFHCYWEFASLKGVAGADVTIKDLGLQTDFSIYLQIRQTWLAFMIILAIVEVVIILLLIFLRKRILIAIALIKEASRAVGHVMSSLFYPLLTFCLLAMVIAYWAVTAVYPSVCLPNNFSAGTLDTECRFAFYGGETLYHKYLIVLQFYNLFLFFWCANFVTALGQVTLAGAFASYYWAFKKPEHIPAYPIFASLGRALRFHTGSLAFGSLILSLVQIVRVLLEYLDHKLKGAQNRCAKFILSCMKCCFWCLEKFIKFINRNAYIMIAIYGKSFCPSAKDAFFLLMRNVIRVAVLDKVTDFLLFLGKLLIVGIVGKDPSVLHLQSRLSVEETAPSLNYYWVPILTLVVGSYLIAHGFFSVYAMCVDTLFLCFCEDLERNDGSSERPYYMSPELHEILSKAMKSFSVIPVTFHIYWM</sequence>
<evidence type="ECO:0000256" key="7">
    <source>
        <dbReference type="ARBA" id="ARBA00022553"/>
    </source>
</evidence>
<keyword evidence="4" id="KW-0813">Transport</keyword>
<comment type="function">
    <text evidence="16">Choline transporter.</text>
</comment>
<feature type="transmembrane region" description="Helical" evidence="16">
    <location>
        <begin position="464"/>
        <end position="486"/>
    </location>
</feature>
<evidence type="ECO:0000256" key="17">
    <source>
        <dbReference type="SAM" id="MobiDB-lite"/>
    </source>
</evidence>
<evidence type="ECO:0000256" key="6">
    <source>
        <dbReference type="ARBA" id="ARBA00022475"/>
    </source>
</evidence>
<comment type="similarity">
    <text evidence="3 16">Belongs to the CTL (choline transporter-like) family.</text>
</comment>
<comment type="catalytic activity">
    <reaction evidence="15">
        <text>ethanolamine(out) + n H(+)(in) = ethanolamine(in) + n H(+)(out)</text>
        <dbReference type="Rhea" id="RHEA:75467"/>
        <dbReference type="ChEBI" id="CHEBI:15378"/>
        <dbReference type="ChEBI" id="CHEBI:57603"/>
    </reaction>
</comment>
<comment type="catalytic activity">
    <reaction evidence="14">
        <text>choline(out) + n H(+)(in) = choline(in) + n H(+)(out)</text>
        <dbReference type="Rhea" id="RHEA:75463"/>
        <dbReference type="ChEBI" id="CHEBI:15354"/>
        <dbReference type="ChEBI" id="CHEBI:15378"/>
    </reaction>
</comment>
<feature type="transmembrane region" description="Helical" evidence="16">
    <location>
        <begin position="146"/>
        <end position="163"/>
    </location>
</feature>
<organism evidence="18 19">
    <name type="scientific">Gadus morhua</name>
    <name type="common">Atlantic cod</name>
    <dbReference type="NCBI Taxonomy" id="8049"/>
    <lineage>
        <taxon>Eukaryota</taxon>
        <taxon>Metazoa</taxon>
        <taxon>Chordata</taxon>
        <taxon>Craniata</taxon>
        <taxon>Vertebrata</taxon>
        <taxon>Euteleostomi</taxon>
        <taxon>Actinopterygii</taxon>
        <taxon>Neopterygii</taxon>
        <taxon>Teleostei</taxon>
        <taxon>Neoteleostei</taxon>
        <taxon>Acanthomorphata</taxon>
        <taxon>Zeiogadaria</taxon>
        <taxon>Gadariae</taxon>
        <taxon>Gadiformes</taxon>
        <taxon>Gadoidei</taxon>
        <taxon>Gadidae</taxon>
        <taxon>Gadus</taxon>
    </lineage>
</organism>
<dbReference type="Ensembl" id="ENSGMOT00000041219.1">
    <property type="protein sequence ID" value="ENSGMOP00000057779.1"/>
    <property type="gene ID" value="ENSGMOG00000002215.2"/>
</dbReference>
<keyword evidence="12 16" id="KW-0472">Membrane</keyword>
<feature type="transmembrane region" description="Helical" evidence="16">
    <location>
        <begin position="526"/>
        <end position="549"/>
    </location>
</feature>
<feature type="transmembrane region" description="Helical" evidence="16">
    <location>
        <begin position="416"/>
        <end position="443"/>
    </location>
</feature>
<evidence type="ECO:0000256" key="3">
    <source>
        <dbReference type="ARBA" id="ARBA00007168"/>
    </source>
</evidence>
<dbReference type="GeneTree" id="ENSGT00940000158178"/>
<name>A0A8C5C5U2_GADMO</name>
<evidence type="ECO:0000256" key="10">
    <source>
        <dbReference type="ARBA" id="ARBA00022989"/>
    </source>
</evidence>
<feature type="transmembrane region" description="Helical" evidence="16">
    <location>
        <begin position="346"/>
        <end position="369"/>
    </location>
</feature>
<evidence type="ECO:0000256" key="1">
    <source>
        <dbReference type="ARBA" id="ARBA00004374"/>
    </source>
</evidence>
<dbReference type="PANTHER" id="PTHR12385">
    <property type="entry name" value="CHOLINE TRANSPORTER-LIKE (SLC FAMILY 44)"/>
    <property type="match status" value="1"/>
</dbReference>
<feature type="region of interest" description="Disordered" evidence="17">
    <location>
        <begin position="27"/>
        <end position="53"/>
    </location>
</feature>
<dbReference type="GO" id="GO:0005886">
    <property type="term" value="C:plasma membrane"/>
    <property type="evidence" value="ECO:0007669"/>
    <property type="project" value="UniProtKB-SubCell"/>
</dbReference>
<reference evidence="18" key="2">
    <citation type="submission" date="2025-09" db="UniProtKB">
        <authorList>
            <consortium name="Ensembl"/>
        </authorList>
    </citation>
    <scope>IDENTIFICATION</scope>
</reference>
<keyword evidence="6" id="KW-1003">Cell membrane</keyword>
<evidence type="ECO:0000256" key="15">
    <source>
        <dbReference type="ARBA" id="ARBA00036560"/>
    </source>
</evidence>
<evidence type="ECO:0000256" key="16">
    <source>
        <dbReference type="RuleBase" id="RU368066"/>
    </source>
</evidence>
<keyword evidence="11" id="KW-0496">Mitochondrion</keyword>
<gene>
    <name evidence="18" type="primary">slc44a2</name>
</gene>
<dbReference type="PRINTS" id="PR01217">
    <property type="entry name" value="PRICHEXTENSN"/>
</dbReference>
<feature type="compositionally biased region" description="Pro residues" evidence="17">
    <location>
        <begin position="27"/>
        <end position="48"/>
    </location>
</feature>
<dbReference type="PANTHER" id="PTHR12385:SF34">
    <property type="entry name" value="CHOLINE TRANSPORTER-LIKE PROTEIN 2"/>
    <property type="match status" value="1"/>
</dbReference>
<keyword evidence="13" id="KW-0325">Glycoprotein</keyword>
<evidence type="ECO:0000256" key="14">
    <source>
        <dbReference type="ARBA" id="ARBA00035093"/>
    </source>
</evidence>
<keyword evidence="5" id="KW-0050">Antiport</keyword>
<dbReference type="AlphaFoldDB" id="A0A8C5C5U2"/>
<keyword evidence="19" id="KW-1185">Reference proteome</keyword>
<dbReference type="Proteomes" id="UP000694546">
    <property type="component" value="Chromosome 3"/>
</dbReference>
<comment type="subcellular location">
    <subcellularLocation>
        <location evidence="2 16">Cell membrane</location>
        <topology evidence="2 16">Multi-pass membrane protein</topology>
    </subcellularLocation>
    <subcellularLocation>
        <location evidence="1">Mitochondrion outer membrane</location>
        <topology evidence="1">Multi-pass membrane protein</topology>
    </subcellularLocation>
</comment>
<evidence type="ECO:0000256" key="2">
    <source>
        <dbReference type="ARBA" id="ARBA00004651"/>
    </source>
</evidence>
<evidence type="ECO:0000256" key="8">
    <source>
        <dbReference type="ARBA" id="ARBA00022692"/>
    </source>
</evidence>
<evidence type="ECO:0000256" key="13">
    <source>
        <dbReference type="ARBA" id="ARBA00023180"/>
    </source>
</evidence>
<evidence type="ECO:0000256" key="5">
    <source>
        <dbReference type="ARBA" id="ARBA00022449"/>
    </source>
</evidence>
<proteinExistence type="inferred from homology"/>
<feature type="region of interest" description="Disordered" evidence="17">
    <location>
        <begin position="74"/>
        <end position="101"/>
    </location>
</feature>
<keyword evidence="7" id="KW-0597">Phosphoprotein</keyword>
<feature type="compositionally biased region" description="Pro residues" evidence="17">
    <location>
        <begin position="86"/>
        <end position="101"/>
    </location>
</feature>
<dbReference type="Pfam" id="PF04515">
    <property type="entry name" value="Choline_transpo"/>
    <property type="match status" value="1"/>
</dbReference>
<dbReference type="GO" id="GO:0015297">
    <property type="term" value="F:antiporter activity"/>
    <property type="evidence" value="ECO:0007669"/>
    <property type="project" value="UniProtKB-KW"/>
</dbReference>
<feature type="transmembrane region" description="Helical" evidence="16">
    <location>
        <begin position="599"/>
        <end position="617"/>
    </location>
</feature>